<name>A0A699JYA8_TANCI</name>
<gene>
    <name evidence="1" type="ORF">Tci_636348</name>
</gene>
<comment type="caution">
    <text evidence="1">The sequence shown here is derived from an EMBL/GenBank/DDBJ whole genome shotgun (WGS) entry which is preliminary data.</text>
</comment>
<sequence>MLPRVFNTRRQQVDETYHVTFNETMEAIRFTNTSDRWSRDQHIKLVNIIGDPEEGMLTRSMTSKLTATSASECLFVNFLSEIEPKKVYEALNHPGWVDTMQEELNQL</sequence>
<organism evidence="1">
    <name type="scientific">Tanacetum cinerariifolium</name>
    <name type="common">Dalmatian daisy</name>
    <name type="synonym">Chrysanthemum cinerariifolium</name>
    <dbReference type="NCBI Taxonomy" id="118510"/>
    <lineage>
        <taxon>Eukaryota</taxon>
        <taxon>Viridiplantae</taxon>
        <taxon>Streptophyta</taxon>
        <taxon>Embryophyta</taxon>
        <taxon>Tracheophyta</taxon>
        <taxon>Spermatophyta</taxon>
        <taxon>Magnoliopsida</taxon>
        <taxon>eudicotyledons</taxon>
        <taxon>Gunneridae</taxon>
        <taxon>Pentapetalae</taxon>
        <taxon>asterids</taxon>
        <taxon>campanulids</taxon>
        <taxon>Asterales</taxon>
        <taxon>Asteraceae</taxon>
        <taxon>Asteroideae</taxon>
        <taxon>Anthemideae</taxon>
        <taxon>Anthemidinae</taxon>
        <taxon>Tanacetum</taxon>
    </lineage>
</organism>
<protein>
    <submittedName>
        <fullName evidence="1">Retrovirus-related Pol polyprotein from transposon TNT 1-94</fullName>
    </submittedName>
</protein>
<proteinExistence type="predicted"/>
<reference evidence="1" key="1">
    <citation type="journal article" date="2019" name="Sci. Rep.">
        <title>Draft genome of Tanacetum cinerariifolium, the natural source of mosquito coil.</title>
        <authorList>
            <person name="Yamashiro T."/>
            <person name="Shiraishi A."/>
            <person name="Satake H."/>
            <person name="Nakayama K."/>
        </authorList>
    </citation>
    <scope>NUCLEOTIDE SEQUENCE</scope>
</reference>
<dbReference type="EMBL" id="BKCJ010460790">
    <property type="protein sequence ID" value="GFA64376.1"/>
    <property type="molecule type" value="Genomic_DNA"/>
</dbReference>
<accession>A0A699JYA8</accession>
<evidence type="ECO:0000313" key="1">
    <source>
        <dbReference type="EMBL" id="GFA64376.1"/>
    </source>
</evidence>
<dbReference type="AlphaFoldDB" id="A0A699JYA8"/>